<evidence type="ECO:0000313" key="5">
    <source>
        <dbReference type="Proteomes" id="UP000245880"/>
    </source>
</evidence>
<dbReference type="SUPFAM" id="SSF48452">
    <property type="entry name" value="TPR-like"/>
    <property type="match status" value="2"/>
</dbReference>
<reference evidence="4 5" key="1">
    <citation type="submission" date="2018-03" db="EMBL/GenBank/DDBJ databases">
        <title>Genomic Encyclopedia of Archaeal and Bacterial Type Strains, Phase II (KMG-II): from individual species to whole genera.</title>
        <authorList>
            <person name="Goeker M."/>
        </authorList>
    </citation>
    <scope>NUCLEOTIDE SEQUENCE [LARGE SCALE GENOMIC DNA]</scope>
    <source>
        <strain evidence="4 5">DSM 100346</strain>
    </source>
</reference>
<comment type="caution">
    <text evidence="4">The sequence shown here is derived from an EMBL/GenBank/DDBJ whole genome shotgun (WGS) entry which is preliminary data.</text>
</comment>
<dbReference type="EMBL" id="QGDT01000003">
    <property type="protein sequence ID" value="PWJ58959.1"/>
    <property type="molecule type" value="Genomic_DNA"/>
</dbReference>
<evidence type="ECO:0000256" key="3">
    <source>
        <dbReference type="PROSITE-ProRule" id="PRU00339"/>
    </source>
</evidence>
<keyword evidence="5" id="KW-1185">Reference proteome</keyword>
<dbReference type="PROSITE" id="PS50293">
    <property type="entry name" value="TPR_REGION"/>
    <property type="match status" value="1"/>
</dbReference>
<dbReference type="OrthoDB" id="9780183at2"/>
<dbReference type="PANTHER" id="PTHR44858">
    <property type="entry name" value="TETRATRICOPEPTIDE REPEAT PROTEIN 6"/>
    <property type="match status" value="1"/>
</dbReference>
<organism evidence="4 5">
    <name type="scientific">Dyadobacter jejuensis</name>
    <dbReference type="NCBI Taxonomy" id="1082580"/>
    <lineage>
        <taxon>Bacteria</taxon>
        <taxon>Pseudomonadati</taxon>
        <taxon>Bacteroidota</taxon>
        <taxon>Cytophagia</taxon>
        <taxon>Cytophagales</taxon>
        <taxon>Spirosomataceae</taxon>
        <taxon>Dyadobacter</taxon>
    </lineage>
</organism>
<proteinExistence type="predicted"/>
<accession>A0A316ANR6</accession>
<dbReference type="InterPro" id="IPR013105">
    <property type="entry name" value="TPR_2"/>
</dbReference>
<dbReference type="Proteomes" id="UP000245880">
    <property type="component" value="Unassembled WGS sequence"/>
</dbReference>
<dbReference type="Pfam" id="PF07719">
    <property type="entry name" value="TPR_2"/>
    <property type="match status" value="1"/>
</dbReference>
<dbReference type="PANTHER" id="PTHR44858:SF1">
    <property type="entry name" value="UDP-N-ACETYLGLUCOSAMINE--PEPTIDE N-ACETYLGLUCOSAMINYLTRANSFERASE SPINDLY-RELATED"/>
    <property type="match status" value="1"/>
</dbReference>
<sequence length="347" mass="38694">MFKFNGSVYFTLLIILINLQLTGCSSQSKKDASDFFLKANAALAKNNYEEALKWYDEAIAKNEDFSDAYLNKGIVLTKLHRTELAYECLTTALAKDPTLLQAHMARAEVALLLGKIQIAQEDLSSIKTAYQDSSHYYLVSGNLLTQQGQPGQALTAYDRAIQLASDHVEAYVNRGYLYYHENNLKLAEQDFLQALKINPTQTEALNNLGLIATQNQQYPLAQGYFDRALQLKPNDAYSLNNLGYVLLQLNENEQALKNIQKSITILPTNGYAHRNLGLYYAQQSDWAKAITAFQKAIEIADPVDGLYAAAGMAYFKSGQAATACKLWTQGQLLKDSTAIQYLQAHCK</sequence>
<dbReference type="RefSeq" id="WP_109673876.1">
    <property type="nucleotide sequence ID" value="NZ_QGDT01000003.1"/>
</dbReference>
<evidence type="ECO:0000313" key="4">
    <source>
        <dbReference type="EMBL" id="PWJ58959.1"/>
    </source>
</evidence>
<dbReference type="Pfam" id="PF13424">
    <property type="entry name" value="TPR_12"/>
    <property type="match status" value="1"/>
</dbReference>
<dbReference type="Gene3D" id="1.25.40.10">
    <property type="entry name" value="Tetratricopeptide repeat domain"/>
    <property type="match status" value="4"/>
</dbReference>
<feature type="repeat" description="TPR" evidence="3">
    <location>
        <begin position="236"/>
        <end position="269"/>
    </location>
</feature>
<dbReference type="AlphaFoldDB" id="A0A316ANR6"/>
<name>A0A316ANR6_9BACT</name>
<feature type="repeat" description="TPR" evidence="3">
    <location>
        <begin position="168"/>
        <end position="201"/>
    </location>
</feature>
<protein>
    <submittedName>
        <fullName evidence="4">Tfp pilus assembly protein PilF</fullName>
    </submittedName>
</protein>
<dbReference type="InterPro" id="IPR011990">
    <property type="entry name" value="TPR-like_helical_dom_sf"/>
</dbReference>
<feature type="repeat" description="TPR" evidence="3">
    <location>
        <begin position="270"/>
        <end position="303"/>
    </location>
</feature>
<dbReference type="InterPro" id="IPR019734">
    <property type="entry name" value="TPR_rpt"/>
</dbReference>
<dbReference type="InterPro" id="IPR050498">
    <property type="entry name" value="Ycf3"/>
</dbReference>
<evidence type="ECO:0000256" key="1">
    <source>
        <dbReference type="ARBA" id="ARBA00022737"/>
    </source>
</evidence>
<dbReference type="PROSITE" id="PS50005">
    <property type="entry name" value="TPR"/>
    <property type="match status" value="5"/>
</dbReference>
<gene>
    <name evidence="4" type="ORF">CLV98_103331</name>
</gene>
<feature type="repeat" description="TPR" evidence="3">
    <location>
        <begin position="134"/>
        <end position="167"/>
    </location>
</feature>
<evidence type="ECO:0000256" key="2">
    <source>
        <dbReference type="ARBA" id="ARBA00022803"/>
    </source>
</evidence>
<dbReference type="SMART" id="SM00028">
    <property type="entry name" value="TPR"/>
    <property type="match status" value="7"/>
</dbReference>
<feature type="repeat" description="TPR" evidence="3">
    <location>
        <begin position="202"/>
        <end position="235"/>
    </location>
</feature>
<dbReference type="Pfam" id="PF13432">
    <property type="entry name" value="TPR_16"/>
    <property type="match status" value="1"/>
</dbReference>
<keyword evidence="2 3" id="KW-0802">TPR repeat</keyword>
<keyword evidence="1" id="KW-0677">Repeat</keyword>
<dbReference type="Pfam" id="PF13414">
    <property type="entry name" value="TPR_11"/>
    <property type="match status" value="1"/>
</dbReference>